<dbReference type="EMBL" id="KZ819663">
    <property type="protein sequence ID" value="PWN29864.1"/>
    <property type="molecule type" value="Genomic_DNA"/>
</dbReference>
<evidence type="ECO:0000259" key="2">
    <source>
        <dbReference type="PROSITE" id="PS50802"/>
    </source>
</evidence>
<feature type="compositionally biased region" description="Low complexity" evidence="1">
    <location>
        <begin position="79"/>
        <end position="89"/>
    </location>
</feature>
<dbReference type="OrthoDB" id="415023at2759"/>
<dbReference type="GeneID" id="37027400"/>
<dbReference type="Proteomes" id="UP000245884">
    <property type="component" value="Unassembled WGS sequence"/>
</dbReference>
<evidence type="ECO:0000256" key="1">
    <source>
        <dbReference type="SAM" id="MobiDB-lite"/>
    </source>
</evidence>
<sequence>MPGKKKKKSSSSNRPEPHHTDSLRADIAAANDEDVDIASELLASLDARDEAEERVKESVPPPSKPLEVPSAPAHHHQRSSLSSETSGSSGTSGGGLMSGLKGAGEKIRNHVSPNSQQGQGHSPTSPRSGGGLKGLFGGGGEGGEKKVGRQKARKQRKEATAAAERARFEEELKANGGNVDEAEEERQGMSLACDSLNVDLHEITPDGHCLYSAVADQLRLAGLGGYDYQGTRKVTAEYMRRHRDDFLPFISDIDESMAGIKNEGAGNASKDGAMEEHYLRYCDAIESTGVWGGQPEILAMSRAFKSQIWVVQAGQPIVKVGEGEEKGGPLMISYHRRMYGLGEHYNSLHPRKK</sequence>
<evidence type="ECO:0000313" key="4">
    <source>
        <dbReference type="Proteomes" id="UP000245884"/>
    </source>
</evidence>
<dbReference type="STRING" id="1569628.A0A316UXZ6"/>
<feature type="region of interest" description="Disordered" evidence="1">
    <location>
        <begin position="1"/>
        <end position="186"/>
    </location>
</feature>
<feature type="compositionally biased region" description="Basic and acidic residues" evidence="1">
    <location>
        <begin position="15"/>
        <end position="24"/>
    </location>
</feature>
<dbReference type="InterPro" id="IPR038765">
    <property type="entry name" value="Papain-like_cys_pep_sf"/>
</dbReference>
<reference evidence="3 4" key="1">
    <citation type="journal article" date="2018" name="Mol. Biol. Evol.">
        <title>Broad Genomic Sampling Reveals a Smut Pathogenic Ancestry of the Fungal Clade Ustilaginomycotina.</title>
        <authorList>
            <person name="Kijpornyongpan T."/>
            <person name="Mondo S.J."/>
            <person name="Barry K."/>
            <person name="Sandor L."/>
            <person name="Lee J."/>
            <person name="Lipzen A."/>
            <person name="Pangilinan J."/>
            <person name="LaButti K."/>
            <person name="Hainaut M."/>
            <person name="Henrissat B."/>
            <person name="Grigoriev I.V."/>
            <person name="Spatafora J.W."/>
            <person name="Aime M.C."/>
        </authorList>
    </citation>
    <scope>NUCLEOTIDE SEQUENCE [LARGE SCALE GENOMIC DNA]</scope>
    <source>
        <strain evidence="3 4">MCA 5214</strain>
    </source>
</reference>
<dbReference type="AlphaFoldDB" id="A0A316UXZ6"/>
<feature type="compositionally biased region" description="Gly residues" evidence="1">
    <location>
        <begin position="128"/>
        <end position="141"/>
    </location>
</feature>
<dbReference type="GO" id="GO:0004843">
    <property type="term" value="F:cysteine-type deubiquitinase activity"/>
    <property type="evidence" value="ECO:0007669"/>
    <property type="project" value="TreeGrafter"/>
</dbReference>
<keyword evidence="4" id="KW-1185">Reference proteome</keyword>
<dbReference type="InterPro" id="IPR003323">
    <property type="entry name" value="OTU_dom"/>
</dbReference>
<dbReference type="CDD" id="cd22748">
    <property type="entry name" value="OTU_OTUD6-like"/>
    <property type="match status" value="1"/>
</dbReference>
<dbReference type="RefSeq" id="XP_025364476.1">
    <property type="nucleotide sequence ID" value="XM_025505577.1"/>
</dbReference>
<name>A0A316UXZ6_9BASI</name>
<organism evidence="3 4">
    <name type="scientific">Jaminaea rosea</name>
    <dbReference type="NCBI Taxonomy" id="1569628"/>
    <lineage>
        <taxon>Eukaryota</taxon>
        <taxon>Fungi</taxon>
        <taxon>Dikarya</taxon>
        <taxon>Basidiomycota</taxon>
        <taxon>Ustilaginomycotina</taxon>
        <taxon>Exobasidiomycetes</taxon>
        <taxon>Microstromatales</taxon>
        <taxon>Microstromatales incertae sedis</taxon>
        <taxon>Jaminaea</taxon>
    </lineage>
</organism>
<dbReference type="PROSITE" id="PS50802">
    <property type="entry name" value="OTU"/>
    <property type="match status" value="1"/>
</dbReference>
<protein>
    <submittedName>
        <fullName evidence="3">Cysteine proteinase</fullName>
    </submittedName>
</protein>
<dbReference type="InterPro" id="IPR050704">
    <property type="entry name" value="Peptidase_C85-like"/>
</dbReference>
<evidence type="ECO:0000313" key="3">
    <source>
        <dbReference type="EMBL" id="PWN29864.1"/>
    </source>
</evidence>
<feature type="domain" description="OTU" evidence="2">
    <location>
        <begin position="198"/>
        <end position="351"/>
    </location>
</feature>
<gene>
    <name evidence="3" type="ORF">BDZ90DRAFT_230702</name>
</gene>
<dbReference type="Pfam" id="PF02338">
    <property type="entry name" value="OTU"/>
    <property type="match status" value="1"/>
</dbReference>
<proteinExistence type="predicted"/>
<feature type="compositionally biased region" description="Basic and acidic residues" evidence="1">
    <location>
        <begin position="164"/>
        <end position="173"/>
    </location>
</feature>
<dbReference type="Gene3D" id="3.90.70.80">
    <property type="match status" value="1"/>
</dbReference>
<dbReference type="PANTHER" id="PTHR12419:SF7">
    <property type="entry name" value="OTU DOMAIN-CONTAINING PROTEIN 3"/>
    <property type="match status" value="1"/>
</dbReference>
<dbReference type="SUPFAM" id="SSF54001">
    <property type="entry name" value="Cysteine proteinases"/>
    <property type="match status" value="1"/>
</dbReference>
<dbReference type="PANTHER" id="PTHR12419">
    <property type="entry name" value="OTU DOMAIN CONTAINING PROTEIN"/>
    <property type="match status" value="1"/>
</dbReference>
<feature type="compositionally biased region" description="Basic and acidic residues" evidence="1">
    <location>
        <begin position="46"/>
        <end position="57"/>
    </location>
</feature>
<accession>A0A316UXZ6</accession>
<feature type="compositionally biased region" description="Polar residues" evidence="1">
    <location>
        <begin position="111"/>
        <end position="127"/>
    </location>
</feature>
<dbReference type="GO" id="GO:0016579">
    <property type="term" value="P:protein deubiquitination"/>
    <property type="evidence" value="ECO:0007669"/>
    <property type="project" value="TreeGrafter"/>
</dbReference>